<dbReference type="AlphaFoldDB" id="A0A5C8PIR6"/>
<evidence type="ECO:0008006" key="5">
    <source>
        <dbReference type="Google" id="ProtNLM"/>
    </source>
</evidence>
<feature type="signal peptide" evidence="2">
    <location>
        <begin position="1"/>
        <end position="17"/>
    </location>
</feature>
<sequence length="86" mass="9412">MSRLAAPLSIAALVLLAACVPDDGPRSSYYRDGYYGGSSYGYGYGRDSSYRDGSYRSGYRDGYRAAYRRGPPGAYDQSSIYWPPGP</sequence>
<evidence type="ECO:0000313" key="3">
    <source>
        <dbReference type="EMBL" id="TXL73705.1"/>
    </source>
</evidence>
<organism evidence="3 4">
    <name type="scientific">Vineibacter terrae</name>
    <dbReference type="NCBI Taxonomy" id="2586908"/>
    <lineage>
        <taxon>Bacteria</taxon>
        <taxon>Pseudomonadati</taxon>
        <taxon>Pseudomonadota</taxon>
        <taxon>Alphaproteobacteria</taxon>
        <taxon>Hyphomicrobiales</taxon>
        <taxon>Vineibacter</taxon>
    </lineage>
</organism>
<keyword evidence="4" id="KW-1185">Reference proteome</keyword>
<comment type="caution">
    <text evidence="3">The sequence shown here is derived from an EMBL/GenBank/DDBJ whole genome shotgun (WGS) entry which is preliminary data.</text>
</comment>
<proteinExistence type="predicted"/>
<reference evidence="3 4" key="1">
    <citation type="submission" date="2019-06" db="EMBL/GenBank/DDBJ databases">
        <title>New taxonomy in bacterial strain CC-CFT640, isolated from vineyard.</title>
        <authorList>
            <person name="Lin S.-Y."/>
            <person name="Tsai C.-F."/>
            <person name="Young C.-C."/>
        </authorList>
    </citation>
    <scope>NUCLEOTIDE SEQUENCE [LARGE SCALE GENOMIC DNA]</scope>
    <source>
        <strain evidence="3 4">CC-CFT640</strain>
    </source>
</reference>
<keyword evidence="2" id="KW-0732">Signal</keyword>
<dbReference type="EMBL" id="VDUZ01000023">
    <property type="protein sequence ID" value="TXL73705.1"/>
    <property type="molecule type" value="Genomic_DNA"/>
</dbReference>
<feature type="chain" id="PRO_5022673648" description="Lipoprotein" evidence="2">
    <location>
        <begin position="18"/>
        <end position="86"/>
    </location>
</feature>
<accession>A0A5C8PIR6</accession>
<evidence type="ECO:0000313" key="4">
    <source>
        <dbReference type="Proteomes" id="UP000321638"/>
    </source>
</evidence>
<feature type="compositionally biased region" description="Gly residues" evidence="1">
    <location>
        <begin position="34"/>
        <end position="44"/>
    </location>
</feature>
<dbReference type="RefSeq" id="WP_147848750.1">
    <property type="nucleotide sequence ID" value="NZ_VDUZ01000023.1"/>
</dbReference>
<name>A0A5C8PIR6_9HYPH</name>
<evidence type="ECO:0000256" key="1">
    <source>
        <dbReference type="SAM" id="MobiDB-lite"/>
    </source>
</evidence>
<feature type="region of interest" description="Disordered" evidence="1">
    <location>
        <begin position="32"/>
        <end position="52"/>
    </location>
</feature>
<dbReference type="PROSITE" id="PS51257">
    <property type="entry name" value="PROKAR_LIPOPROTEIN"/>
    <property type="match status" value="1"/>
</dbReference>
<protein>
    <recommendedName>
        <fullName evidence="5">Lipoprotein</fullName>
    </recommendedName>
</protein>
<evidence type="ECO:0000256" key="2">
    <source>
        <dbReference type="SAM" id="SignalP"/>
    </source>
</evidence>
<dbReference type="Proteomes" id="UP000321638">
    <property type="component" value="Unassembled WGS sequence"/>
</dbReference>
<gene>
    <name evidence="3" type="ORF">FHP25_20055</name>
</gene>